<reference evidence="3" key="1">
    <citation type="submission" date="2010-02" db="EMBL/GenBank/DDBJ databases">
        <title>Complete sequence of Aciduliprofundum boonei T469.</title>
        <authorList>
            <consortium name="US DOE Joint Genome Institute"/>
            <person name="Lucas S."/>
            <person name="Copeland A."/>
            <person name="Lapidus A."/>
            <person name="Cheng J.-F."/>
            <person name="Bruce D."/>
            <person name="Goodwin L."/>
            <person name="Pitluck S."/>
            <person name="Saunders E."/>
            <person name="Detter J.C."/>
            <person name="Han C."/>
            <person name="Tapia R."/>
            <person name="Land M."/>
            <person name="Hauser L."/>
            <person name="Kyrpides N."/>
            <person name="Mikhailova N."/>
            <person name="Flores G."/>
            <person name="Reysenbach A.-L."/>
            <person name="Woyke T."/>
        </authorList>
    </citation>
    <scope>NUCLEOTIDE SEQUENCE</scope>
    <source>
        <strain evidence="3">T469</strain>
    </source>
</reference>
<dbReference type="RefSeq" id="WP_008082044.1">
    <property type="nucleotide sequence ID" value="NC_013926.1"/>
</dbReference>
<protein>
    <submittedName>
        <fullName evidence="3">ATPase-like, ParA/MinD</fullName>
    </submittedName>
</protein>
<dbReference type="STRING" id="439481.Aboo_0678"/>
<evidence type="ECO:0000256" key="2">
    <source>
        <dbReference type="ARBA" id="ARBA00022840"/>
    </source>
</evidence>
<organism evidence="3 4">
    <name type="scientific">Aciduliprofundum boonei (strain DSM 19572 / T469)</name>
    <dbReference type="NCBI Taxonomy" id="439481"/>
    <lineage>
        <taxon>Archaea</taxon>
        <taxon>Methanobacteriati</taxon>
        <taxon>Thermoplasmatota</taxon>
        <taxon>DHVE2 group</taxon>
        <taxon>Candidatus Aciduliprofundum</taxon>
    </lineage>
</organism>
<sequence length="246" mass="27454">MIDPRVKAIDERTKGIKRIIPVVSGKGGVGKSLVSTTLSLILKEMGYKVGLLDLDFHGASAHIILNAEISKLPEEKKGVIPPDVEGIKFMSIVFYSEDKATPLRGVEISNALIELMAITRWSTLDFLIIDMPPGMGDQLLDILRFLKRGEFIVVGSPSPLTMNVVQKIHSLLIEQKMNILGLIENMVRNTSTLKKIAEEMGVRYLGEVRFDPEIDKLIGKPKHILTTDFGEDMKKIAEKISRTRNY</sequence>
<dbReference type="Pfam" id="PF10609">
    <property type="entry name" value="ParA"/>
    <property type="match status" value="1"/>
</dbReference>
<dbReference type="GO" id="GO:0051539">
    <property type="term" value="F:4 iron, 4 sulfur cluster binding"/>
    <property type="evidence" value="ECO:0007669"/>
    <property type="project" value="TreeGrafter"/>
</dbReference>
<dbReference type="OrthoDB" id="85513at2157"/>
<dbReference type="KEGG" id="abi:Aboo_0678"/>
<dbReference type="PANTHER" id="PTHR42961">
    <property type="entry name" value="IRON-SULFUR PROTEIN NUBPL"/>
    <property type="match status" value="1"/>
</dbReference>
<accession>B5I9N7</accession>
<dbReference type="AlphaFoldDB" id="B5I9N7"/>
<dbReference type="EMBL" id="CP001941">
    <property type="protein sequence ID" value="ADD08489.1"/>
    <property type="molecule type" value="Genomic_DNA"/>
</dbReference>
<dbReference type="SUPFAM" id="SSF52540">
    <property type="entry name" value="P-loop containing nucleoside triphosphate hydrolases"/>
    <property type="match status" value="1"/>
</dbReference>
<evidence type="ECO:0000256" key="1">
    <source>
        <dbReference type="ARBA" id="ARBA00022741"/>
    </source>
</evidence>
<name>B5I9N7_ACIB4</name>
<proteinExistence type="predicted"/>
<dbReference type="InterPro" id="IPR033756">
    <property type="entry name" value="YlxH/NBP35"/>
</dbReference>
<dbReference type="GO" id="GO:0016226">
    <property type="term" value="P:iron-sulfur cluster assembly"/>
    <property type="evidence" value="ECO:0007669"/>
    <property type="project" value="InterPro"/>
</dbReference>
<dbReference type="Proteomes" id="UP000001400">
    <property type="component" value="Chromosome"/>
</dbReference>
<dbReference type="PANTHER" id="PTHR42961:SF2">
    <property type="entry name" value="IRON-SULFUR PROTEIN NUBPL"/>
    <property type="match status" value="1"/>
</dbReference>
<dbReference type="InterPro" id="IPR027417">
    <property type="entry name" value="P-loop_NTPase"/>
</dbReference>
<evidence type="ECO:0000313" key="4">
    <source>
        <dbReference type="Proteomes" id="UP000001400"/>
    </source>
</evidence>
<dbReference type="Gene3D" id="3.40.50.300">
    <property type="entry name" value="P-loop containing nucleotide triphosphate hydrolases"/>
    <property type="match status" value="1"/>
</dbReference>
<dbReference type="GeneID" id="8827624"/>
<gene>
    <name evidence="3" type="ordered locus">Aboo_0678</name>
</gene>
<dbReference type="InterPro" id="IPR044304">
    <property type="entry name" value="NUBPL-like"/>
</dbReference>
<dbReference type="GO" id="GO:0005524">
    <property type="term" value="F:ATP binding"/>
    <property type="evidence" value="ECO:0007669"/>
    <property type="project" value="UniProtKB-KW"/>
</dbReference>
<evidence type="ECO:0000313" key="3">
    <source>
        <dbReference type="EMBL" id="ADD08489.1"/>
    </source>
</evidence>
<keyword evidence="4" id="KW-1185">Reference proteome</keyword>
<keyword evidence="2" id="KW-0067">ATP-binding</keyword>
<keyword evidence="1" id="KW-0547">Nucleotide-binding</keyword>
<dbReference type="eggNOG" id="arCOG00585">
    <property type="taxonomic scope" value="Archaea"/>
</dbReference>
<dbReference type="HOGENOM" id="CLU_024839_0_2_2"/>